<sequence>MLRLIVVGIALAGIDAWSALGVGAKLTLELSLDWWNFEESAIGFFAYCFAFLGLGVGLVYYAMQVFSSRKPQLGESTSDQTLRVPARE</sequence>
<organism evidence="2 3">
    <name type="scientific">Pigmentiphaga aceris</name>
    <dbReference type="NCBI Taxonomy" id="1940612"/>
    <lineage>
        <taxon>Bacteria</taxon>
        <taxon>Pseudomonadati</taxon>
        <taxon>Pseudomonadota</taxon>
        <taxon>Betaproteobacteria</taxon>
        <taxon>Burkholderiales</taxon>
        <taxon>Alcaligenaceae</taxon>
        <taxon>Pigmentiphaga</taxon>
    </lineage>
</organism>
<dbReference type="AlphaFoldDB" id="A0A5C0AWN6"/>
<dbReference type="EMBL" id="CP043046">
    <property type="protein sequence ID" value="QEI06176.1"/>
    <property type="molecule type" value="Genomic_DNA"/>
</dbReference>
<reference evidence="2 3" key="1">
    <citation type="submission" date="2019-08" db="EMBL/GenBank/DDBJ databases">
        <title>Amphibian skin-associated Pigmentiphaga: genome sequence and occurrence across geography and hosts.</title>
        <authorList>
            <person name="Bletz M.C."/>
            <person name="Bunk B."/>
            <person name="Sproeer C."/>
            <person name="Biwer P."/>
            <person name="Reiter S."/>
            <person name="Rabemananjara F.C.E."/>
            <person name="Schulz S."/>
            <person name="Overmann J."/>
            <person name="Vences M."/>
        </authorList>
    </citation>
    <scope>NUCLEOTIDE SEQUENCE [LARGE SCALE GENOMIC DNA]</scope>
    <source>
        <strain evidence="2 3">Mada1488</strain>
    </source>
</reference>
<feature type="transmembrane region" description="Helical" evidence="1">
    <location>
        <begin position="42"/>
        <end position="63"/>
    </location>
</feature>
<evidence type="ECO:0000313" key="2">
    <source>
        <dbReference type="EMBL" id="QEI06176.1"/>
    </source>
</evidence>
<dbReference type="Proteomes" id="UP000325161">
    <property type="component" value="Chromosome"/>
</dbReference>
<keyword evidence="1" id="KW-0812">Transmembrane</keyword>
<protein>
    <submittedName>
        <fullName evidence="2">Uncharacterized protein</fullName>
    </submittedName>
</protein>
<proteinExistence type="predicted"/>
<evidence type="ECO:0000256" key="1">
    <source>
        <dbReference type="SAM" id="Phobius"/>
    </source>
</evidence>
<keyword evidence="1" id="KW-1133">Transmembrane helix</keyword>
<gene>
    <name evidence="2" type="ORF">FXN63_10250</name>
</gene>
<keyword evidence="3" id="KW-1185">Reference proteome</keyword>
<dbReference type="OrthoDB" id="9779183at2"/>
<evidence type="ECO:0000313" key="3">
    <source>
        <dbReference type="Proteomes" id="UP000325161"/>
    </source>
</evidence>
<dbReference type="KEGG" id="pacr:FXN63_10250"/>
<accession>A0A5C0AWN6</accession>
<name>A0A5C0AWN6_9BURK</name>
<dbReference type="RefSeq" id="WP_148814559.1">
    <property type="nucleotide sequence ID" value="NZ_CP043046.1"/>
</dbReference>
<keyword evidence="1" id="KW-0472">Membrane</keyword>